<dbReference type="Proteomes" id="UP000478052">
    <property type="component" value="Unassembled WGS sequence"/>
</dbReference>
<dbReference type="CDD" id="cd00303">
    <property type="entry name" value="retropepsin_like"/>
    <property type="match status" value="1"/>
</dbReference>
<dbReference type="GO" id="GO:0003676">
    <property type="term" value="F:nucleic acid binding"/>
    <property type="evidence" value="ECO:0007669"/>
    <property type="project" value="InterPro"/>
</dbReference>
<evidence type="ECO:0000259" key="2">
    <source>
        <dbReference type="PROSITE" id="PS50158"/>
    </source>
</evidence>
<dbReference type="InterPro" id="IPR043502">
    <property type="entry name" value="DNA/RNA_pol_sf"/>
</dbReference>
<dbReference type="SUPFAM" id="SSF57756">
    <property type="entry name" value="Retrovirus zinc finger-like domains"/>
    <property type="match status" value="1"/>
</dbReference>
<keyword evidence="1" id="KW-0862">Zinc</keyword>
<dbReference type="InterPro" id="IPR021109">
    <property type="entry name" value="Peptidase_aspartic_dom_sf"/>
</dbReference>
<dbReference type="Pfam" id="PF05380">
    <property type="entry name" value="Peptidase_A17"/>
    <property type="match status" value="1"/>
</dbReference>
<dbReference type="EMBL" id="VUJU01005675">
    <property type="protein sequence ID" value="KAF0750582.1"/>
    <property type="molecule type" value="Genomic_DNA"/>
</dbReference>
<accession>A0A6G0Y7T9</accession>
<dbReference type="OrthoDB" id="6625636at2759"/>
<evidence type="ECO:0000256" key="1">
    <source>
        <dbReference type="PROSITE-ProRule" id="PRU00047"/>
    </source>
</evidence>
<proteinExistence type="predicted"/>
<keyword evidence="1" id="KW-0479">Metal-binding</keyword>
<dbReference type="SUPFAM" id="SSF56672">
    <property type="entry name" value="DNA/RNA polymerases"/>
    <property type="match status" value="1"/>
</dbReference>
<gene>
    <name evidence="3" type="ORF">FWK35_00021771</name>
</gene>
<dbReference type="InterPro" id="IPR008042">
    <property type="entry name" value="Retrotrans_Pao"/>
</dbReference>
<organism evidence="3 4">
    <name type="scientific">Aphis craccivora</name>
    <name type="common">Cowpea aphid</name>
    <dbReference type="NCBI Taxonomy" id="307492"/>
    <lineage>
        <taxon>Eukaryota</taxon>
        <taxon>Metazoa</taxon>
        <taxon>Ecdysozoa</taxon>
        <taxon>Arthropoda</taxon>
        <taxon>Hexapoda</taxon>
        <taxon>Insecta</taxon>
        <taxon>Pterygota</taxon>
        <taxon>Neoptera</taxon>
        <taxon>Paraneoptera</taxon>
        <taxon>Hemiptera</taxon>
        <taxon>Sternorrhyncha</taxon>
        <taxon>Aphidomorpha</taxon>
        <taxon>Aphidoidea</taxon>
        <taxon>Aphididae</taxon>
        <taxon>Aphidini</taxon>
        <taxon>Aphis</taxon>
        <taxon>Aphis</taxon>
    </lineage>
</organism>
<dbReference type="SMART" id="SM00343">
    <property type="entry name" value="ZnF_C2HC"/>
    <property type="match status" value="1"/>
</dbReference>
<dbReference type="AlphaFoldDB" id="A0A6G0Y7T9"/>
<dbReference type="PROSITE" id="PS00141">
    <property type="entry name" value="ASP_PROTEASE"/>
    <property type="match status" value="1"/>
</dbReference>
<dbReference type="PROSITE" id="PS50158">
    <property type="entry name" value="ZF_CCHC"/>
    <property type="match status" value="1"/>
</dbReference>
<keyword evidence="4" id="KW-1185">Reference proteome</keyword>
<dbReference type="Pfam" id="PF03564">
    <property type="entry name" value="DUF1759"/>
    <property type="match status" value="1"/>
</dbReference>
<dbReference type="InterPro" id="IPR001878">
    <property type="entry name" value="Znf_CCHC"/>
</dbReference>
<feature type="domain" description="CCHC-type" evidence="2">
    <location>
        <begin position="338"/>
        <end position="353"/>
    </location>
</feature>
<dbReference type="InterPro" id="IPR005312">
    <property type="entry name" value="DUF1759"/>
</dbReference>
<dbReference type="GO" id="GO:0006508">
    <property type="term" value="P:proteolysis"/>
    <property type="evidence" value="ECO:0007669"/>
    <property type="project" value="InterPro"/>
</dbReference>
<protein>
    <submittedName>
        <fullName evidence="3">Integrase catalytic domain-containing protein</fullName>
    </submittedName>
</protein>
<dbReference type="InterPro" id="IPR036875">
    <property type="entry name" value="Znf_CCHC_sf"/>
</dbReference>
<keyword evidence="1" id="KW-0863">Zinc-finger</keyword>
<name>A0A6G0Y7T9_APHCR</name>
<dbReference type="PANTHER" id="PTHR47331">
    <property type="entry name" value="PHD-TYPE DOMAIN-CONTAINING PROTEIN"/>
    <property type="match status" value="1"/>
</dbReference>
<evidence type="ECO:0000313" key="3">
    <source>
        <dbReference type="EMBL" id="KAF0750582.1"/>
    </source>
</evidence>
<dbReference type="GO" id="GO:0071897">
    <property type="term" value="P:DNA biosynthetic process"/>
    <property type="evidence" value="ECO:0007669"/>
    <property type="project" value="UniProtKB-ARBA"/>
</dbReference>
<comment type="caution">
    <text evidence="3">The sequence shown here is derived from an EMBL/GenBank/DDBJ whole genome shotgun (WGS) entry which is preliminary data.</text>
</comment>
<dbReference type="InterPro" id="IPR001969">
    <property type="entry name" value="Aspartic_peptidase_AS"/>
</dbReference>
<dbReference type="GO" id="GO:0008270">
    <property type="term" value="F:zinc ion binding"/>
    <property type="evidence" value="ECO:0007669"/>
    <property type="project" value="UniProtKB-KW"/>
</dbReference>
<dbReference type="PANTHER" id="PTHR47331:SF5">
    <property type="entry name" value="RIBONUCLEASE H"/>
    <property type="match status" value="1"/>
</dbReference>
<dbReference type="GO" id="GO:0004190">
    <property type="term" value="F:aspartic-type endopeptidase activity"/>
    <property type="evidence" value="ECO:0007669"/>
    <property type="project" value="InterPro"/>
</dbReference>
<dbReference type="Gene3D" id="2.40.70.10">
    <property type="entry name" value="Acid Proteases"/>
    <property type="match status" value="1"/>
</dbReference>
<evidence type="ECO:0000313" key="4">
    <source>
        <dbReference type="Proteomes" id="UP000478052"/>
    </source>
</evidence>
<reference evidence="3 4" key="1">
    <citation type="submission" date="2019-08" db="EMBL/GenBank/DDBJ databases">
        <title>Whole genome of Aphis craccivora.</title>
        <authorList>
            <person name="Voronova N.V."/>
            <person name="Shulinski R.S."/>
            <person name="Bandarenka Y.V."/>
            <person name="Zhorov D.G."/>
            <person name="Warner D."/>
        </authorList>
    </citation>
    <scope>NUCLEOTIDE SEQUENCE [LARGE SCALE GENOMIC DNA]</scope>
    <source>
        <strain evidence="3">180601</strain>
        <tissue evidence="3">Whole Body</tissue>
    </source>
</reference>
<sequence length="1255" mass="142475">MAVNNIQPPAELMKLIKKRDSTKRSMDTIKTFIDKYNPKTKSFNQLQTRLDSLIQYMSKYESYQDEIEDHESVTPDELNHRANTNDFFCSLKADILDLIERQTKAPSNISGAPSQPIKKIIRDTMKLPSIPAPTFDGHLQNWVSFLDAFNAMFHYNQAYDALVDRFENKSLIIQSHVRSLFQTPQVHEPAANELRQLHHHVVSQVNSLRALNQPVDEWDAWLVTLLCCRLDPTTVGEWQLLQSTKDLPKFTDLEKFLANRVSAYEVGEVGNQSTQLKPSSASVRPIQKRVLFNQADKIPSKERQCIVCPERHRLSTCENFNKMSLSERQDVVFKNKLCYNCLFPGHQVRQCRSGNCNKCGKRHHTKLHTTALVNLTNADGHQVQCRAILDSGSQVCLITKECASRLNISVIKSSLSIAGIGSVTAKTGTMITTTLSSRINEFESFINFHIIESITNSLPSHHININLFHIPHTIKSCLADPYFNQPASVDILLGAEIFFELLFGESLKINPFVKLHNTSLGWVFTGAVQINDISPTSTSLLIRYSNQSVVAVTGQSYSNKFSSEFKAEDHFKTNVSRDNLGRFVVRLPFIQDPSILGDSRLMAQQRFYNLERKLLKNPTLASDYKNFMNEYLDLDHMEIAQETYGPTYYLPHHCVFKSNSLTTKIHVVFDGSATTKSGHSLNDILLCGPTVQPDLISIILRFRIHKMALTTDITKMYRQIRVSPEDCDFQRICYQDSPAEPLKDYRFLTVTYGTRAASFLATRCLLELSYNVENYATQRAIQQGFYVDDLLSGGQSYTEWYELYQNLSNELNKANLPLRKWWSNSISVMLKMSTPESDPTYSLTINEEDTINTLGLTWQPSTDCFKFVFKDLLRPIHMTKRTLLSNINSVYDPLGFLTPVLIKGKIFMQQLWFSKLNWDTPLSIEMQTTWTNFYQGLKSLELLSIPRCVPFDNTASVELHGFCDASQNFFGACIYFRSAITLQCQLYCSKSRVAPLKASTIPRLELCGALLFAELASIVIRELGRINVHCNPSNVILWFDSSIVISWINSDKPLKSYVSNRIAQILDLTHPSQCHVPTTSNPANLISRGCSAELLLTNTLWWNGPKWLSQTKDLWPPVKCPSDNQFEERYLSWSIMIRIAAYILRFNHNTRTKVVSNRRFTSLSVAELANAEKILLRKVQSISFASDLAELKAHKPAGRRSALRALNPFLDSDGLLRVGGRLINADIAYTSKCPILLPANSKTTGLKGLIIILLL</sequence>